<sequence length="531" mass="58387">METAIRWSPSSTISEQRFLIADVNGRSFKQYLVGNYDGESFRYDTLSTQRNVPPFRAFDWSPHDESLIAIGQWSGEATVLRLNDDAQPLSLPIKHQRLCNAVAFGHNALLATGLERVRNDFCLNIWDISRSASTSLSPSSPRPGSRRQTVEPFRQLASSEAITSIKFFSQPDVLVAGVKGVCLRVYDLRENTGSPSLQLQTNCVHNIAIDLLDENYFASAAPTKDSIIQVWDRRAGIASTAGNLSSGLSESTQQGPVISYKRLFDHNHAASQAGIWSLKYCKSRGGILGALASNGECKVLETKKNYDSTSNSQETPSPSIFGGPDQMSQAMSTQRVHNVRSVPYSKQSRSQEQAMIACFDFSNLGGPNGRPCVIIMRTDQSIDIRELEGPPPALCISSIGSLAVGAARSPIRAGKVSDTVPTLDCMLRLISTDTGSTMHDSLKSSKQDDLKVRSAGQPSDGFDEKHHLSSYEAHEHLLQPGKKVAIDDALTQLNITRRRCLEGYMFNCKKNAEIVAGDPWLQEMWAWIGRE</sequence>
<dbReference type="GO" id="GO:1904263">
    <property type="term" value="P:positive regulation of TORC1 signaling"/>
    <property type="evidence" value="ECO:0007669"/>
    <property type="project" value="TreeGrafter"/>
</dbReference>
<dbReference type="InterPro" id="IPR037593">
    <property type="entry name" value="MIOS/Sea4"/>
</dbReference>
<protein>
    <submittedName>
        <fullName evidence="2">Uncharacterized protein</fullName>
    </submittedName>
</protein>
<dbReference type="OrthoDB" id="341486at2759"/>
<feature type="compositionally biased region" description="Basic and acidic residues" evidence="1">
    <location>
        <begin position="440"/>
        <end position="452"/>
    </location>
</feature>
<name>A0A8H3HZH8_9LECA</name>
<reference evidence="2" key="1">
    <citation type="submission" date="2021-03" db="EMBL/GenBank/DDBJ databases">
        <authorList>
            <person name="Tagirdzhanova G."/>
        </authorList>
    </citation>
    <scope>NUCLEOTIDE SEQUENCE</scope>
</reference>
<evidence type="ECO:0000256" key="1">
    <source>
        <dbReference type="SAM" id="MobiDB-lite"/>
    </source>
</evidence>
<dbReference type="EMBL" id="CAJPDS010000007">
    <property type="protein sequence ID" value="CAF9908947.1"/>
    <property type="molecule type" value="Genomic_DNA"/>
</dbReference>
<evidence type="ECO:0000313" key="3">
    <source>
        <dbReference type="Proteomes" id="UP000664521"/>
    </source>
</evidence>
<dbReference type="AlphaFoldDB" id="A0A8H3HZH8"/>
<organism evidence="2 3">
    <name type="scientific">Heterodermia speciosa</name>
    <dbReference type="NCBI Taxonomy" id="116794"/>
    <lineage>
        <taxon>Eukaryota</taxon>
        <taxon>Fungi</taxon>
        <taxon>Dikarya</taxon>
        <taxon>Ascomycota</taxon>
        <taxon>Pezizomycotina</taxon>
        <taxon>Lecanoromycetes</taxon>
        <taxon>OSLEUM clade</taxon>
        <taxon>Lecanoromycetidae</taxon>
        <taxon>Caliciales</taxon>
        <taxon>Physciaceae</taxon>
        <taxon>Heterodermia</taxon>
    </lineage>
</organism>
<evidence type="ECO:0000313" key="2">
    <source>
        <dbReference type="EMBL" id="CAF9908947.1"/>
    </source>
</evidence>
<dbReference type="InterPro" id="IPR036322">
    <property type="entry name" value="WD40_repeat_dom_sf"/>
</dbReference>
<dbReference type="GO" id="GO:0005737">
    <property type="term" value="C:cytoplasm"/>
    <property type="evidence" value="ECO:0007669"/>
    <property type="project" value="TreeGrafter"/>
</dbReference>
<proteinExistence type="predicted"/>
<dbReference type="PANTHER" id="PTHR16453:SF9">
    <property type="entry name" value="GATOR COMPLEX PROTEIN MIOS"/>
    <property type="match status" value="1"/>
</dbReference>
<keyword evidence="3" id="KW-1185">Reference proteome</keyword>
<dbReference type="Gene3D" id="2.130.10.10">
    <property type="entry name" value="YVTN repeat-like/Quinoprotein amine dehydrogenase"/>
    <property type="match status" value="1"/>
</dbReference>
<dbReference type="InterPro" id="IPR015943">
    <property type="entry name" value="WD40/YVTN_repeat-like_dom_sf"/>
</dbReference>
<feature type="region of interest" description="Disordered" evidence="1">
    <location>
        <begin position="437"/>
        <end position="465"/>
    </location>
</feature>
<accession>A0A8H3HZH8</accession>
<comment type="caution">
    <text evidence="2">The sequence shown here is derived from an EMBL/GenBank/DDBJ whole genome shotgun (WGS) entry which is preliminary data.</text>
</comment>
<gene>
    <name evidence="2" type="ORF">HETSPECPRED_008775</name>
</gene>
<dbReference type="SUPFAM" id="SSF50978">
    <property type="entry name" value="WD40 repeat-like"/>
    <property type="match status" value="1"/>
</dbReference>
<dbReference type="PANTHER" id="PTHR16453">
    <property type="entry name" value="WD40 DOMAIN-CONTAINING PROTEIN MIO FAMILY MEMBER"/>
    <property type="match status" value="1"/>
</dbReference>
<dbReference type="Proteomes" id="UP000664521">
    <property type="component" value="Unassembled WGS sequence"/>
</dbReference>